<comment type="caution">
    <text evidence="1">The sequence shown here is derived from an EMBL/GenBank/DDBJ whole genome shotgun (WGS) entry which is preliminary data.</text>
</comment>
<organism evidence="1">
    <name type="scientific">Hexamita inflata</name>
    <dbReference type="NCBI Taxonomy" id="28002"/>
    <lineage>
        <taxon>Eukaryota</taxon>
        <taxon>Metamonada</taxon>
        <taxon>Diplomonadida</taxon>
        <taxon>Hexamitidae</taxon>
        <taxon>Hexamitinae</taxon>
        <taxon>Hexamita</taxon>
    </lineage>
</organism>
<protein>
    <submittedName>
        <fullName evidence="2">Hypothetical_protein</fullName>
    </submittedName>
</protein>
<reference evidence="2 3" key="2">
    <citation type="submission" date="2024-07" db="EMBL/GenBank/DDBJ databases">
        <authorList>
            <person name="Akdeniz Z."/>
        </authorList>
    </citation>
    <scope>NUCLEOTIDE SEQUENCE [LARGE SCALE GENOMIC DNA]</scope>
</reference>
<dbReference type="AlphaFoldDB" id="A0AA86PKQ6"/>
<sequence>MITQQLKINSLKYTTQLCTHQTVILLTLYNFCASGNQDSRTINHEVSFSSAHQFDGSIFFNAAIVNKVTYVGQVAENNRMNMFSFVSQGDITVTSSSINIQGVRSSFASLLLAQGLLLVNSSTLNFQFSGTGIGGLVFSSQGLISDNCTVNFLVSAQRGGIFAYAALTQINLQYFNTTGTFTVPTVNLVQVCQNVDIITWEVAILTQVFNKCGTGTCNSFCDSFSICTYCEKTEIQLTSAQIYTENTYIYFRLGNVNCSLQSSFNNSKINIDINILVGKDYNYSVFCTKTAYNNIIVSGNFVAKQTSSSYQLAGAIFMNDHLKSTNMQNCVLKINFVTINFLHIFIFINSRSLDFTISNIRFNISMTATTSQYFAQYYGLLYSFDVNYLLLIKDAKIYYNIISTDIFVGITQLTQYITMVRLFIKNNVTSSVKNFGISYQLNNAIFTDVELTGKIVNGQQWIRGISELLGGYFQIQNMKYSLQLDNIVSSACNALVKNMAGASSVVINNIIFEGYARLNAISFSYIKGSNQCITSSQTVGRDGMCYCYDTATPQIVNGVRVCKCPGSQTLVSNKCV</sequence>
<name>A0AA86PKQ6_9EUKA</name>
<dbReference type="EMBL" id="CATOUU010000646">
    <property type="protein sequence ID" value="CAI9937445.1"/>
    <property type="molecule type" value="Genomic_DNA"/>
</dbReference>
<keyword evidence="3" id="KW-1185">Reference proteome</keyword>
<reference evidence="1" key="1">
    <citation type="submission" date="2023-06" db="EMBL/GenBank/DDBJ databases">
        <authorList>
            <person name="Kurt Z."/>
        </authorList>
    </citation>
    <scope>NUCLEOTIDE SEQUENCE</scope>
</reference>
<gene>
    <name evidence="1" type="ORF">HINF_LOCUS25090</name>
    <name evidence="2" type="ORF">HINF_LOCUS33737</name>
</gene>
<proteinExistence type="predicted"/>
<accession>A0AA86PKQ6</accession>
<evidence type="ECO:0000313" key="3">
    <source>
        <dbReference type="Proteomes" id="UP001642409"/>
    </source>
</evidence>
<dbReference type="EMBL" id="CAXDID020000118">
    <property type="protein sequence ID" value="CAL6030879.1"/>
    <property type="molecule type" value="Genomic_DNA"/>
</dbReference>
<evidence type="ECO:0000313" key="1">
    <source>
        <dbReference type="EMBL" id="CAI9937445.1"/>
    </source>
</evidence>
<dbReference type="Proteomes" id="UP001642409">
    <property type="component" value="Unassembled WGS sequence"/>
</dbReference>
<evidence type="ECO:0000313" key="2">
    <source>
        <dbReference type="EMBL" id="CAL6030879.1"/>
    </source>
</evidence>